<dbReference type="GO" id="GO:0045095">
    <property type="term" value="C:keratin filament"/>
    <property type="evidence" value="ECO:0007669"/>
    <property type="project" value="TreeGrafter"/>
</dbReference>
<evidence type="ECO:0000259" key="2">
    <source>
        <dbReference type="Pfam" id="PF07894"/>
    </source>
</evidence>
<dbReference type="GO" id="GO:0044380">
    <property type="term" value="P:protein localization to cytoskeleton"/>
    <property type="evidence" value="ECO:0007669"/>
    <property type="project" value="TreeGrafter"/>
</dbReference>
<sequence length="149" mass="17100">MAHHSQSSSLGNVDNDPNHVPPHYKEYYRIAMDILAEEGIDAYYQFLAKEKEVDFLSSTEIEHINKYLKKPTISFDELEFVRGDYDESDSSGTYWPVHTDIAAPALDLGWPDIHMYRGPSDVTIFVHPPAPDTLSIKEEFRRLIRSATQ</sequence>
<organism evidence="3 4">
    <name type="scientific">Scyliorhinus torazame</name>
    <name type="common">Cloudy catshark</name>
    <name type="synonym">Catulus torazame</name>
    <dbReference type="NCBI Taxonomy" id="75743"/>
    <lineage>
        <taxon>Eukaryota</taxon>
        <taxon>Metazoa</taxon>
        <taxon>Chordata</taxon>
        <taxon>Craniata</taxon>
        <taxon>Vertebrata</taxon>
        <taxon>Chondrichthyes</taxon>
        <taxon>Elasmobranchii</taxon>
        <taxon>Galeomorphii</taxon>
        <taxon>Galeoidea</taxon>
        <taxon>Carcharhiniformes</taxon>
        <taxon>Scyliorhinidae</taxon>
        <taxon>Scyliorhinus</taxon>
    </lineage>
</organism>
<reference evidence="3 4" key="1">
    <citation type="journal article" date="2018" name="Nat. Ecol. Evol.">
        <title>Shark genomes provide insights into elasmobranch evolution and the origin of vertebrates.</title>
        <authorList>
            <person name="Hara Y"/>
            <person name="Yamaguchi K"/>
            <person name="Onimaru K"/>
            <person name="Kadota M"/>
            <person name="Koyanagi M"/>
            <person name="Keeley SD"/>
            <person name="Tatsumi K"/>
            <person name="Tanaka K"/>
            <person name="Motone F"/>
            <person name="Kageyama Y"/>
            <person name="Nozu R"/>
            <person name="Adachi N"/>
            <person name="Nishimura O"/>
            <person name="Nakagawa R"/>
            <person name="Tanegashima C"/>
            <person name="Kiyatake I"/>
            <person name="Matsumoto R"/>
            <person name="Murakumo K"/>
            <person name="Nishida K"/>
            <person name="Terakita A"/>
            <person name="Kuratani S"/>
            <person name="Sato K"/>
            <person name="Hyodo S Kuraku.S."/>
        </authorList>
    </citation>
    <scope>NUCLEOTIDE SEQUENCE [LARGE SCALE GENOMIC DNA]</scope>
</reference>
<dbReference type="PANTHER" id="PTHR16181:SF29">
    <property type="entry name" value="PROTEIN FAM83A-RELATED"/>
    <property type="match status" value="1"/>
</dbReference>
<feature type="domain" description="Scaffolding anchor of CK1" evidence="2">
    <location>
        <begin position="16"/>
        <end position="149"/>
    </location>
</feature>
<feature type="non-terminal residue" evidence="3">
    <location>
        <position position="149"/>
    </location>
</feature>
<evidence type="ECO:0000313" key="3">
    <source>
        <dbReference type="EMBL" id="GCB85164.1"/>
    </source>
</evidence>
<evidence type="ECO:0000256" key="1">
    <source>
        <dbReference type="ARBA" id="ARBA00006937"/>
    </source>
</evidence>
<dbReference type="GO" id="GO:0045104">
    <property type="term" value="P:intermediate filament cytoskeleton organization"/>
    <property type="evidence" value="ECO:0007669"/>
    <property type="project" value="TreeGrafter"/>
</dbReference>
<dbReference type="InterPro" id="IPR012461">
    <property type="entry name" value="SACK1"/>
</dbReference>
<dbReference type="OrthoDB" id="9832446at2759"/>
<protein>
    <recommendedName>
        <fullName evidence="2">Scaffolding anchor of CK1 domain-containing protein</fullName>
    </recommendedName>
</protein>
<dbReference type="GO" id="GO:0019901">
    <property type="term" value="F:protein kinase binding"/>
    <property type="evidence" value="ECO:0007669"/>
    <property type="project" value="TreeGrafter"/>
</dbReference>
<dbReference type="Proteomes" id="UP000288216">
    <property type="component" value="Unassembled WGS sequence"/>
</dbReference>
<dbReference type="PANTHER" id="PTHR16181">
    <property type="entry name" value="PROTEIN FAM83A-RELATED"/>
    <property type="match status" value="1"/>
</dbReference>
<dbReference type="STRING" id="75743.A0A401QIF1"/>
<dbReference type="GO" id="GO:0007165">
    <property type="term" value="P:signal transduction"/>
    <property type="evidence" value="ECO:0007669"/>
    <property type="project" value="TreeGrafter"/>
</dbReference>
<keyword evidence="4" id="KW-1185">Reference proteome</keyword>
<dbReference type="Pfam" id="PF07894">
    <property type="entry name" value="SACK1"/>
    <property type="match status" value="1"/>
</dbReference>
<dbReference type="OMA" id="CIDHEYI"/>
<dbReference type="GO" id="GO:1990254">
    <property type="term" value="F:keratin filament binding"/>
    <property type="evidence" value="ECO:0007669"/>
    <property type="project" value="TreeGrafter"/>
</dbReference>
<dbReference type="EMBL" id="BFAA01136613">
    <property type="protein sequence ID" value="GCB85164.1"/>
    <property type="molecule type" value="Genomic_DNA"/>
</dbReference>
<dbReference type="AlphaFoldDB" id="A0A401QIF1"/>
<accession>A0A401QIF1</accession>
<name>A0A401QIF1_SCYTO</name>
<proteinExistence type="inferred from homology"/>
<comment type="caution">
    <text evidence="3">The sequence shown here is derived from an EMBL/GenBank/DDBJ whole genome shotgun (WGS) entry which is preliminary data.</text>
</comment>
<evidence type="ECO:0000313" key="4">
    <source>
        <dbReference type="Proteomes" id="UP000288216"/>
    </source>
</evidence>
<dbReference type="GO" id="GO:0030335">
    <property type="term" value="P:positive regulation of cell migration"/>
    <property type="evidence" value="ECO:0007669"/>
    <property type="project" value="TreeGrafter"/>
</dbReference>
<dbReference type="InterPro" id="IPR050944">
    <property type="entry name" value="FAM83"/>
</dbReference>
<gene>
    <name evidence="3" type="ORF">scyTo_0025886</name>
</gene>
<comment type="similarity">
    <text evidence="1">Belongs to the FAM83 family.</text>
</comment>